<dbReference type="Proteomes" id="UP000245934">
    <property type="component" value="Unassembled WGS sequence"/>
</dbReference>
<keyword evidence="1" id="KW-1133">Transmembrane helix</keyword>
<evidence type="ECO:0000313" key="3">
    <source>
        <dbReference type="Proteomes" id="UP000245934"/>
    </source>
</evidence>
<feature type="transmembrane region" description="Helical" evidence="1">
    <location>
        <begin position="82"/>
        <end position="108"/>
    </location>
</feature>
<comment type="caution">
    <text evidence="2">The sequence shown here is derived from an EMBL/GenBank/DDBJ whole genome shotgun (WGS) entry which is preliminary data.</text>
</comment>
<feature type="transmembrane region" description="Helical" evidence="1">
    <location>
        <begin position="172"/>
        <end position="192"/>
    </location>
</feature>
<dbReference type="InterPro" id="IPR025098">
    <property type="entry name" value="DUF4013"/>
</dbReference>
<keyword evidence="1" id="KW-0812">Transmembrane</keyword>
<dbReference type="EMBL" id="QGMZ01000001">
    <property type="protein sequence ID" value="PWR76270.1"/>
    <property type="molecule type" value="Genomic_DNA"/>
</dbReference>
<evidence type="ECO:0008006" key="4">
    <source>
        <dbReference type="Google" id="ProtNLM"/>
    </source>
</evidence>
<name>A0A2V2NBZ5_9EURY</name>
<keyword evidence="3" id="KW-1185">Reference proteome</keyword>
<dbReference type="RefSeq" id="WP_109939089.1">
    <property type="nucleotide sequence ID" value="NZ_CP176366.1"/>
</dbReference>
<sequence length="230" mass="25075">MASYSLILSNASDYVKTGLIDHWKRWIVLIVISIIQLITLNLVPLASGYLVRVYGTPGDTAPELDEYGRLFIDGWKMNIVTILYLIPAIIIAVAFGAIGVLSLIAGFLAEGKIVEISGLLIGSLGILVAFLVFLLISLIMNMAFIHFSRSGRLLDAFSVGAITSRISDGIGWGGYIVMWVIVWVLMSVLFLILSGLSLIPIIGWLAAFILTPLWSVFIAKINANVYDNIS</sequence>
<feature type="transmembrane region" description="Helical" evidence="1">
    <location>
        <begin position="26"/>
        <end position="51"/>
    </location>
</feature>
<dbReference type="OrthoDB" id="107590at2157"/>
<dbReference type="Pfam" id="PF13197">
    <property type="entry name" value="DUF4013"/>
    <property type="match status" value="1"/>
</dbReference>
<evidence type="ECO:0000313" key="2">
    <source>
        <dbReference type="EMBL" id="PWR76270.1"/>
    </source>
</evidence>
<reference evidence="2 3" key="1">
    <citation type="submission" date="2018-05" db="EMBL/GenBank/DDBJ databases">
        <title>Draft genome of Methanospirillum stamsii Pt1.</title>
        <authorList>
            <person name="Dueholm M.S."/>
            <person name="Nielsen P.H."/>
            <person name="Bakmann L.F."/>
            <person name="Otzen D.E."/>
        </authorList>
    </citation>
    <scope>NUCLEOTIDE SEQUENCE [LARGE SCALE GENOMIC DNA]</scope>
    <source>
        <strain evidence="2 3">Pt1</strain>
    </source>
</reference>
<accession>A0A2V2NBZ5</accession>
<protein>
    <recommendedName>
        <fullName evidence="4">DUF4013 domain-containing protein</fullName>
    </recommendedName>
</protein>
<dbReference type="AlphaFoldDB" id="A0A2V2NBZ5"/>
<organism evidence="2 3">
    <name type="scientific">Methanospirillum stamsii</name>
    <dbReference type="NCBI Taxonomy" id="1277351"/>
    <lineage>
        <taxon>Archaea</taxon>
        <taxon>Methanobacteriati</taxon>
        <taxon>Methanobacteriota</taxon>
        <taxon>Stenosarchaea group</taxon>
        <taxon>Methanomicrobia</taxon>
        <taxon>Methanomicrobiales</taxon>
        <taxon>Methanospirillaceae</taxon>
        <taxon>Methanospirillum</taxon>
    </lineage>
</organism>
<gene>
    <name evidence="2" type="ORF">DLD82_00205</name>
</gene>
<feature type="transmembrane region" description="Helical" evidence="1">
    <location>
        <begin position="198"/>
        <end position="219"/>
    </location>
</feature>
<evidence type="ECO:0000256" key="1">
    <source>
        <dbReference type="SAM" id="Phobius"/>
    </source>
</evidence>
<dbReference type="GeneID" id="97610398"/>
<proteinExistence type="predicted"/>
<feature type="transmembrane region" description="Helical" evidence="1">
    <location>
        <begin position="120"/>
        <end position="144"/>
    </location>
</feature>
<keyword evidence="1" id="KW-0472">Membrane</keyword>